<evidence type="ECO:0000259" key="1">
    <source>
        <dbReference type="PROSITE" id="PS50011"/>
    </source>
</evidence>
<gene>
    <name evidence="2" type="ORF">NOX80_13780</name>
</gene>
<reference evidence="2" key="1">
    <citation type="submission" date="2022-07" db="EMBL/GenBank/DDBJ databases">
        <title>Isolation, identification, and degradation of a PFOSA degrading strain from sewage treatment plant.</title>
        <authorList>
            <person name="Zhang L."/>
            <person name="Huo Y."/>
        </authorList>
    </citation>
    <scope>NUCLEOTIDE SEQUENCE</scope>
    <source>
        <strain evidence="2">C1</strain>
    </source>
</reference>
<proteinExistence type="predicted"/>
<dbReference type="PROSITE" id="PS50011">
    <property type="entry name" value="PROTEIN_KINASE_DOM"/>
    <property type="match status" value="1"/>
</dbReference>
<accession>A0ABY5IQY7</accession>
<dbReference type="InterPro" id="IPR011009">
    <property type="entry name" value="Kinase-like_dom_sf"/>
</dbReference>
<keyword evidence="3" id="KW-1185">Reference proteome</keyword>
<protein>
    <submittedName>
        <fullName evidence="2">Kinase</fullName>
    </submittedName>
</protein>
<evidence type="ECO:0000313" key="2">
    <source>
        <dbReference type="EMBL" id="UUC44696.1"/>
    </source>
</evidence>
<sequence>MSIITVKSVNDPSKSYQYTDTDSPMRGGMKDVYFSPDKSYVIAFFRDQLDDNQKERLKRITNYYLPQIQNKDAADYFLDEIFRWPSDVVEHKGMTGIIVPTYKGKFFFKQGSETGDTIKGKEKNGKWFAGAKFRNEQYPLRLAKSELGNWLSYFQIAIHIARGVKKLHAMGLAHSDLSYNNILIDPVEKAACMIDLDGLVVPGLFPAEVIGTAEFIAPEVLATKQLDKSDPGRILPSRLTDLHALPVLIYMFLLHRHPLKGGKVHDLDTDKDDLLSMGEKALFIEHPTDHSNRPKIDRFSKWDLPWADIDKLPYTITGPYLTEMFNRAFIEGLHDPMQRPPAEAWEQALLKTVDLIQQCTNSSCSQQWYVFDNSTKPQCPFCKTPHTGTLPMLDFYYEFSPGVWKPENQRLMVYNNQYVFNWHVNRNVIRNEKLDPKDKKPIGYFTFYEGKWVLVNQKLESLKDLTENKEIPVNSMVELTDGKKLLLSSEEGGKLALITITNKNN</sequence>
<organism evidence="2 3">
    <name type="scientific">Flavobacterium cerinum</name>
    <dbReference type="NCBI Taxonomy" id="2502784"/>
    <lineage>
        <taxon>Bacteria</taxon>
        <taxon>Pseudomonadati</taxon>
        <taxon>Bacteroidota</taxon>
        <taxon>Flavobacteriia</taxon>
        <taxon>Flavobacteriales</taxon>
        <taxon>Flavobacteriaceae</taxon>
        <taxon>Flavobacterium</taxon>
    </lineage>
</organism>
<evidence type="ECO:0000313" key="3">
    <source>
        <dbReference type="Proteomes" id="UP001059844"/>
    </source>
</evidence>
<dbReference type="GO" id="GO:0016301">
    <property type="term" value="F:kinase activity"/>
    <property type="evidence" value="ECO:0007669"/>
    <property type="project" value="UniProtKB-KW"/>
</dbReference>
<dbReference type="Gene3D" id="1.10.510.10">
    <property type="entry name" value="Transferase(Phosphotransferase) domain 1"/>
    <property type="match status" value="1"/>
</dbReference>
<keyword evidence="2" id="KW-0418">Kinase</keyword>
<feature type="domain" description="Protein kinase" evidence="1">
    <location>
        <begin position="18"/>
        <end position="350"/>
    </location>
</feature>
<name>A0ABY5IQY7_9FLAO</name>
<keyword evidence="2" id="KW-0808">Transferase</keyword>
<dbReference type="RefSeq" id="WP_256550375.1">
    <property type="nucleotide sequence ID" value="NZ_CP101751.1"/>
</dbReference>
<dbReference type="SUPFAM" id="SSF56112">
    <property type="entry name" value="Protein kinase-like (PK-like)"/>
    <property type="match status" value="1"/>
</dbReference>
<dbReference type="Proteomes" id="UP001059844">
    <property type="component" value="Chromosome"/>
</dbReference>
<dbReference type="InterPro" id="IPR000719">
    <property type="entry name" value="Prot_kinase_dom"/>
</dbReference>
<dbReference type="EMBL" id="CP101751">
    <property type="protein sequence ID" value="UUC44696.1"/>
    <property type="molecule type" value="Genomic_DNA"/>
</dbReference>
<dbReference type="Pfam" id="PF00069">
    <property type="entry name" value="Pkinase"/>
    <property type="match status" value="1"/>
</dbReference>